<name>A0A0A1T3V9_9HYPO</name>
<protein>
    <recommendedName>
        <fullName evidence="8">Rhodopsin domain-containing protein</fullName>
    </recommendedName>
</protein>
<feature type="transmembrane region" description="Helical" evidence="7">
    <location>
        <begin position="204"/>
        <end position="226"/>
    </location>
</feature>
<reference evidence="9 10" key="1">
    <citation type="journal article" date="2015" name="Genome Announc.">
        <title>Draft Genome Sequence and Gene Annotation of the Entomopathogenic Fungus Verticillium hemipterigenum.</title>
        <authorList>
            <person name="Horn F."/>
            <person name="Habel A."/>
            <person name="Scharf D.H."/>
            <person name="Dworschak J."/>
            <person name="Brakhage A.A."/>
            <person name="Guthke R."/>
            <person name="Hertweck C."/>
            <person name="Linde J."/>
        </authorList>
    </citation>
    <scope>NUCLEOTIDE SEQUENCE [LARGE SCALE GENOMIC DNA]</scope>
</reference>
<dbReference type="HOGENOM" id="CLU_028200_0_2_1"/>
<keyword evidence="2 7" id="KW-0812">Transmembrane</keyword>
<evidence type="ECO:0000313" key="9">
    <source>
        <dbReference type="EMBL" id="CEJ89514.1"/>
    </source>
</evidence>
<evidence type="ECO:0000256" key="2">
    <source>
        <dbReference type="ARBA" id="ARBA00022692"/>
    </source>
</evidence>
<feature type="compositionally biased region" description="Polar residues" evidence="6">
    <location>
        <begin position="285"/>
        <end position="296"/>
    </location>
</feature>
<dbReference type="InterPro" id="IPR049326">
    <property type="entry name" value="Rhodopsin_dom_fungi"/>
</dbReference>
<dbReference type="InterPro" id="IPR052337">
    <property type="entry name" value="SAT4-like"/>
</dbReference>
<evidence type="ECO:0000256" key="6">
    <source>
        <dbReference type="SAM" id="MobiDB-lite"/>
    </source>
</evidence>
<evidence type="ECO:0000256" key="5">
    <source>
        <dbReference type="ARBA" id="ARBA00038359"/>
    </source>
</evidence>
<feature type="transmembrane region" description="Helical" evidence="7">
    <location>
        <begin position="172"/>
        <end position="192"/>
    </location>
</feature>
<evidence type="ECO:0000256" key="7">
    <source>
        <dbReference type="SAM" id="Phobius"/>
    </source>
</evidence>
<evidence type="ECO:0000256" key="3">
    <source>
        <dbReference type="ARBA" id="ARBA00022989"/>
    </source>
</evidence>
<dbReference type="GO" id="GO:0016020">
    <property type="term" value="C:membrane"/>
    <property type="evidence" value="ECO:0007669"/>
    <property type="project" value="UniProtKB-SubCell"/>
</dbReference>
<evidence type="ECO:0000256" key="4">
    <source>
        <dbReference type="ARBA" id="ARBA00023136"/>
    </source>
</evidence>
<dbReference type="AlphaFoldDB" id="A0A0A1T3V9"/>
<evidence type="ECO:0000259" key="8">
    <source>
        <dbReference type="Pfam" id="PF20684"/>
    </source>
</evidence>
<feature type="region of interest" description="Disordered" evidence="6">
    <location>
        <begin position="285"/>
        <end position="310"/>
    </location>
</feature>
<feature type="transmembrane region" description="Helical" evidence="7">
    <location>
        <begin position="16"/>
        <end position="38"/>
    </location>
</feature>
<dbReference type="STRING" id="1531966.A0A0A1T3V9"/>
<dbReference type="EMBL" id="CDHN01000002">
    <property type="protein sequence ID" value="CEJ89514.1"/>
    <property type="molecule type" value="Genomic_DNA"/>
</dbReference>
<comment type="similarity">
    <text evidence="5">Belongs to the SAT4 family.</text>
</comment>
<feature type="transmembrane region" description="Helical" evidence="7">
    <location>
        <begin position="126"/>
        <end position="151"/>
    </location>
</feature>
<evidence type="ECO:0000313" key="10">
    <source>
        <dbReference type="Proteomes" id="UP000039046"/>
    </source>
</evidence>
<keyword evidence="3 7" id="KW-1133">Transmembrane helix</keyword>
<feature type="transmembrane region" description="Helical" evidence="7">
    <location>
        <begin position="100"/>
        <end position="120"/>
    </location>
</feature>
<dbReference type="Proteomes" id="UP000039046">
    <property type="component" value="Unassembled WGS sequence"/>
</dbReference>
<evidence type="ECO:0000256" key="1">
    <source>
        <dbReference type="ARBA" id="ARBA00004141"/>
    </source>
</evidence>
<dbReference type="PANTHER" id="PTHR33048:SF55">
    <property type="entry name" value="INTEGRAL MEMBRANE PROTEIN"/>
    <property type="match status" value="1"/>
</dbReference>
<dbReference type="Pfam" id="PF20684">
    <property type="entry name" value="Fung_rhodopsin"/>
    <property type="match status" value="1"/>
</dbReference>
<sequence length="363" mass="40332">MTTDAPLADPNANRAYLVYVPSLVFVILCPLFVGLRLWARQAKRVGFGADDYTAIAALVAGQLLNGFLVGACQHGMGRHFTTLTHSQQTQSMTFFYMAQIVYKLAINLSKISIVLLYLRIFQLVKWFRITCWALLGAISAYCVASVIATALQCSPISRAMDKSIPGTCINMATFWYANAAFSISTDVILLLIPTPLIYRLEITAWYKLALVGCFAVGVFGVVTSCLRLTSLNVLATSVDQTWDITNVMWTIIEPNTAIICGCLPILRSLVGRVVPALRTQNKFSYDNNSSQHSQARIPTHGHSRDKSGWEELGGNHADAFHMKSVHRSGSKHGSDEQINRYTNKEIHRTVEYTVRYSEANEDH</sequence>
<dbReference type="PANTHER" id="PTHR33048">
    <property type="entry name" value="PTH11-LIKE INTEGRAL MEMBRANE PROTEIN (AFU_ORTHOLOGUE AFUA_5G11245)"/>
    <property type="match status" value="1"/>
</dbReference>
<keyword evidence="4 7" id="KW-0472">Membrane</keyword>
<feature type="domain" description="Rhodopsin" evidence="8">
    <location>
        <begin position="35"/>
        <end position="271"/>
    </location>
</feature>
<gene>
    <name evidence="9" type="ORF">VHEMI05355</name>
</gene>
<organism evidence="9 10">
    <name type="scientific">[Torrubiella] hemipterigena</name>
    <dbReference type="NCBI Taxonomy" id="1531966"/>
    <lineage>
        <taxon>Eukaryota</taxon>
        <taxon>Fungi</taxon>
        <taxon>Dikarya</taxon>
        <taxon>Ascomycota</taxon>
        <taxon>Pezizomycotina</taxon>
        <taxon>Sordariomycetes</taxon>
        <taxon>Hypocreomycetidae</taxon>
        <taxon>Hypocreales</taxon>
        <taxon>Clavicipitaceae</taxon>
        <taxon>Clavicipitaceae incertae sedis</taxon>
        <taxon>'Torrubiella' clade</taxon>
    </lineage>
</organism>
<dbReference type="OrthoDB" id="444631at2759"/>
<proteinExistence type="inferred from homology"/>
<comment type="subcellular location">
    <subcellularLocation>
        <location evidence="1">Membrane</location>
        <topology evidence="1">Multi-pass membrane protein</topology>
    </subcellularLocation>
</comment>
<accession>A0A0A1T3V9</accession>
<keyword evidence="10" id="KW-1185">Reference proteome</keyword>